<proteinExistence type="predicted"/>
<dbReference type="AlphaFoldDB" id="A0A8B6EHB4"/>
<sequence>MDGFQLYVTNTLTIPPVGYLCYKDEFTWKPPFQNITQTIPCHTLGKYVIYYDDTASDEINTIILPVVELCYVAINGCQKTFWGTSCDISCPESCLEQHCYPGNGSCIFGGCSNSNCLKSNCDRDTEVCIEGCRTERTGSYCDKYNLASDSSILFNSNGNEHPSLATDGNIKSCVTTSGADVLVQVDLKEMCIVAEIYITVIVNTTKDGNHIIYASNNSDLWKSGIVLYNNESSPTVISVNAVFRYLTYIYYIQNQFLELRVCEIGIVGCPATHYGPLCSKLCPVYCSGPCDLETGNCKFGCANGWIGDKCEL</sequence>
<dbReference type="OrthoDB" id="10407126at2759"/>
<evidence type="ECO:0000313" key="1">
    <source>
        <dbReference type="EMBL" id="VDI33931.1"/>
    </source>
</evidence>
<accession>A0A8B6EHB4</accession>
<evidence type="ECO:0000313" key="2">
    <source>
        <dbReference type="Proteomes" id="UP000596742"/>
    </source>
</evidence>
<comment type="caution">
    <text evidence="1">The sequence shown here is derived from an EMBL/GenBank/DDBJ whole genome shotgun (WGS) entry which is preliminary data.</text>
</comment>
<feature type="non-terminal residue" evidence="1">
    <location>
        <position position="312"/>
    </location>
</feature>
<dbReference type="Gene3D" id="2.60.120.260">
    <property type="entry name" value="Galactose-binding domain-like"/>
    <property type="match status" value="1"/>
</dbReference>
<dbReference type="EMBL" id="UYJE01005102">
    <property type="protein sequence ID" value="VDI33931.1"/>
    <property type="molecule type" value="Genomic_DNA"/>
</dbReference>
<protein>
    <submittedName>
        <fullName evidence="1">Uncharacterized protein</fullName>
    </submittedName>
</protein>
<organism evidence="1 2">
    <name type="scientific">Mytilus galloprovincialis</name>
    <name type="common">Mediterranean mussel</name>
    <dbReference type="NCBI Taxonomy" id="29158"/>
    <lineage>
        <taxon>Eukaryota</taxon>
        <taxon>Metazoa</taxon>
        <taxon>Spiralia</taxon>
        <taxon>Lophotrochozoa</taxon>
        <taxon>Mollusca</taxon>
        <taxon>Bivalvia</taxon>
        <taxon>Autobranchia</taxon>
        <taxon>Pteriomorphia</taxon>
        <taxon>Mytilida</taxon>
        <taxon>Mytiloidea</taxon>
        <taxon>Mytilidae</taxon>
        <taxon>Mytilinae</taxon>
        <taxon>Mytilus</taxon>
    </lineage>
</organism>
<dbReference type="SUPFAM" id="SSF49785">
    <property type="entry name" value="Galactose-binding domain-like"/>
    <property type="match status" value="1"/>
</dbReference>
<dbReference type="Proteomes" id="UP000596742">
    <property type="component" value="Unassembled WGS sequence"/>
</dbReference>
<gene>
    <name evidence="1" type="ORF">MGAL_10B029373</name>
</gene>
<reference evidence="1" key="1">
    <citation type="submission" date="2018-11" db="EMBL/GenBank/DDBJ databases">
        <authorList>
            <person name="Alioto T."/>
            <person name="Alioto T."/>
        </authorList>
    </citation>
    <scope>NUCLEOTIDE SEQUENCE</scope>
</reference>
<name>A0A8B6EHB4_MYTGA</name>
<dbReference type="InterPro" id="IPR008979">
    <property type="entry name" value="Galactose-bd-like_sf"/>
</dbReference>
<keyword evidence="2" id="KW-1185">Reference proteome</keyword>